<evidence type="ECO:0000256" key="3">
    <source>
        <dbReference type="ARBA" id="ARBA00023161"/>
    </source>
</evidence>
<dbReference type="CDD" id="cd12455">
    <property type="entry name" value="RRM_like_Smg4_UPF3"/>
    <property type="match status" value="1"/>
</dbReference>
<evidence type="ECO:0000259" key="6">
    <source>
        <dbReference type="Pfam" id="PF03467"/>
    </source>
</evidence>
<name>I2H5J1_HENB6</name>
<feature type="region of interest" description="Disordered" evidence="5">
    <location>
        <begin position="1"/>
        <end position="171"/>
    </location>
</feature>
<dbReference type="SUPFAM" id="SSF54928">
    <property type="entry name" value="RNA-binding domain, RBD"/>
    <property type="match status" value="1"/>
</dbReference>
<protein>
    <recommendedName>
        <fullName evidence="6">UPF3 domain-containing protein</fullName>
    </recommendedName>
</protein>
<sequence>MTDESISKKSGSTKKHIRRRRNNNKKPSAGIEKNESEKKESDIKSAGINSEKKKSLSRKDRLADKNENRNSEDSKNKIDNKNINDPKKLHEDHKNSNDKKKATDAKKTTEKKKKIEKKKQQTTGSSPASLPPTAQATTSSQTSSPNAKSKPKRKRKNKKSANKLKDLANRHKPHGFKLVVRLLPPNLTEEQFIETIEPALGKDFKEKFNIFQSYYVQGESNSTPFHGPVHSRAYFILENMEDLKKLGEIIQKLEFIDDKDNLTRASLLLSPYVKDLVDESLLIKKPSKANSKVGEGTLQNDPLFKTFLKATKLMKEEKDHHYAYNDFSLFKSLEEEESRQLKNKRVIKLRSKDALVRLAGAENPLTPNATETETDNKPKKKKKRKSKKEKLSEDVLPTSTQFINSPKKSKKKKGKDPVEKNNNIVILEEAGKRELQKRKKLAKKTDLKMLPGLSIGLPSPSNSTASSNKWALK</sequence>
<feature type="compositionally biased region" description="Basic residues" evidence="5">
    <location>
        <begin position="11"/>
        <end position="24"/>
    </location>
</feature>
<evidence type="ECO:0000256" key="2">
    <source>
        <dbReference type="ARBA" id="ARBA00005991"/>
    </source>
</evidence>
<organism evidence="7 8">
    <name type="scientific">Henningerozyma blattae (strain ATCC 34711 / CBS 6284 / DSM 70876 / NBRC 10599 / NRRL Y-10934 / UCD 77-7)</name>
    <name type="common">Yeast</name>
    <name type="synonym">Tetrapisispora blattae</name>
    <dbReference type="NCBI Taxonomy" id="1071380"/>
    <lineage>
        <taxon>Eukaryota</taxon>
        <taxon>Fungi</taxon>
        <taxon>Dikarya</taxon>
        <taxon>Ascomycota</taxon>
        <taxon>Saccharomycotina</taxon>
        <taxon>Saccharomycetes</taxon>
        <taxon>Saccharomycetales</taxon>
        <taxon>Saccharomycetaceae</taxon>
        <taxon>Henningerozyma</taxon>
    </lineage>
</organism>
<dbReference type="PANTHER" id="PTHR13112">
    <property type="entry name" value="UPF3 REGULATOR OF NONSENSE TRANSCRIPTS-LIKE PROTEIN"/>
    <property type="match status" value="1"/>
</dbReference>
<keyword evidence="4" id="KW-0539">Nucleus</keyword>
<feature type="compositionally biased region" description="Low complexity" evidence="5">
    <location>
        <begin position="131"/>
        <end position="148"/>
    </location>
</feature>
<dbReference type="InterPro" id="IPR012677">
    <property type="entry name" value="Nucleotide-bd_a/b_plait_sf"/>
</dbReference>
<dbReference type="AlphaFoldDB" id="I2H5J1"/>
<dbReference type="OrthoDB" id="18087at2759"/>
<feature type="compositionally biased region" description="Basic and acidic residues" evidence="5">
    <location>
        <begin position="32"/>
        <end position="43"/>
    </location>
</feature>
<dbReference type="GO" id="GO:0005730">
    <property type="term" value="C:nucleolus"/>
    <property type="evidence" value="ECO:0007669"/>
    <property type="project" value="TreeGrafter"/>
</dbReference>
<dbReference type="GeneID" id="14496752"/>
<feature type="compositionally biased region" description="Basic and acidic residues" evidence="5">
    <location>
        <begin position="50"/>
        <end position="108"/>
    </location>
</feature>
<dbReference type="GO" id="GO:0000184">
    <property type="term" value="P:nuclear-transcribed mRNA catabolic process, nonsense-mediated decay"/>
    <property type="evidence" value="ECO:0007669"/>
    <property type="project" value="UniProtKB-KW"/>
</dbReference>
<feature type="domain" description="UPF3" evidence="6">
    <location>
        <begin position="175"/>
        <end position="322"/>
    </location>
</feature>
<dbReference type="InterPro" id="IPR005120">
    <property type="entry name" value="UPF3_dom"/>
</dbReference>
<feature type="region of interest" description="Disordered" evidence="5">
    <location>
        <begin position="358"/>
        <end position="473"/>
    </location>
</feature>
<keyword evidence="3" id="KW-0866">Nonsense-mediated mRNA decay</keyword>
<feature type="compositionally biased region" description="Basic residues" evidence="5">
    <location>
        <begin position="378"/>
        <end position="388"/>
    </location>
</feature>
<evidence type="ECO:0000313" key="7">
    <source>
        <dbReference type="EMBL" id="CCH61643.1"/>
    </source>
</evidence>
<evidence type="ECO:0000256" key="4">
    <source>
        <dbReference type="ARBA" id="ARBA00023242"/>
    </source>
</evidence>
<keyword evidence="8" id="KW-1185">Reference proteome</keyword>
<dbReference type="RefSeq" id="XP_004181162.1">
    <property type="nucleotide sequence ID" value="XM_004181114.1"/>
</dbReference>
<dbReference type="STRING" id="1071380.I2H5J1"/>
<comment type="similarity">
    <text evidence="2">Belongs to the RENT3 family.</text>
</comment>
<dbReference type="GO" id="GO:0005737">
    <property type="term" value="C:cytoplasm"/>
    <property type="evidence" value="ECO:0007669"/>
    <property type="project" value="TreeGrafter"/>
</dbReference>
<feature type="compositionally biased region" description="Polar residues" evidence="5">
    <location>
        <begin position="397"/>
        <end position="406"/>
    </location>
</feature>
<evidence type="ECO:0000313" key="8">
    <source>
        <dbReference type="Proteomes" id="UP000002866"/>
    </source>
</evidence>
<dbReference type="GO" id="GO:0045727">
    <property type="term" value="P:positive regulation of translation"/>
    <property type="evidence" value="ECO:0007669"/>
    <property type="project" value="TreeGrafter"/>
</dbReference>
<dbReference type="eggNOG" id="KOG1295">
    <property type="taxonomic scope" value="Eukaryota"/>
</dbReference>
<dbReference type="PANTHER" id="PTHR13112:SF0">
    <property type="entry name" value="FI21285P1"/>
    <property type="match status" value="1"/>
</dbReference>
<dbReference type="Gene3D" id="3.30.70.330">
    <property type="match status" value="1"/>
</dbReference>
<reference evidence="7 8" key="1">
    <citation type="journal article" date="2011" name="Proc. Natl. Acad. Sci. U.S.A.">
        <title>Evolutionary erosion of yeast sex chromosomes by mating-type switching accidents.</title>
        <authorList>
            <person name="Gordon J.L."/>
            <person name="Armisen D."/>
            <person name="Proux-Wera E."/>
            <person name="Oheigeartaigh S.S."/>
            <person name="Byrne K.P."/>
            <person name="Wolfe K.H."/>
        </authorList>
    </citation>
    <scope>NUCLEOTIDE SEQUENCE [LARGE SCALE GENOMIC DNA]</scope>
    <source>
        <strain evidence="8">ATCC 34711 / CBS 6284 / DSM 70876 / NBRC 10599 / NRRL Y-10934 / UCD 77-7</strain>
    </source>
</reference>
<dbReference type="InterPro" id="IPR035979">
    <property type="entry name" value="RBD_domain_sf"/>
</dbReference>
<evidence type="ECO:0000256" key="5">
    <source>
        <dbReference type="SAM" id="MobiDB-lite"/>
    </source>
</evidence>
<dbReference type="OMA" id="LEKCANF"/>
<dbReference type="InParanoid" id="I2H5J1"/>
<dbReference type="Pfam" id="PF03467">
    <property type="entry name" value="Smg4_UPF3"/>
    <property type="match status" value="1"/>
</dbReference>
<feature type="compositionally biased region" description="Polar residues" evidence="5">
    <location>
        <begin position="459"/>
        <end position="473"/>
    </location>
</feature>
<gene>
    <name evidence="7" type="primary">TBLA0F01000</name>
    <name evidence="7" type="ORF">TBLA_0F01000</name>
</gene>
<dbReference type="Proteomes" id="UP000002866">
    <property type="component" value="Chromosome 6"/>
</dbReference>
<accession>I2H5J1</accession>
<proteinExistence type="inferred from homology"/>
<dbReference type="InterPro" id="IPR039722">
    <property type="entry name" value="Upf3"/>
</dbReference>
<comment type="subcellular location">
    <subcellularLocation>
        <location evidence="1">Nucleus</location>
    </subcellularLocation>
</comment>
<dbReference type="EMBL" id="HE806321">
    <property type="protein sequence ID" value="CCH61643.1"/>
    <property type="molecule type" value="Genomic_DNA"/>
</dbReference>
<dbReference type="FunCoup" id="I2H5J1">
    <property type="interactions" value="121"/>
</dbReference>
<feature type="compositionally biased region" description="Basic residues" evidence="5">
    <location>
        <begin position="149"/>
        <end position="162"/>
    </location>
</feature>
<dbReference type="HOGENOM" id="CLU_577688_0_0_1"/>
<evidence type="ECO:0000256" key="1">
    <source>
        <dbReference type="ARBA" id="ARBA00004123"/>
    </source>
</evidence>
<dbReference type="KEGG" id="tbl:TBLA_0F01000"/>
<dbReference type="GO" id="GO:0003729">
    <property type="term" value="F:mRNA binding"/>
    <property type="evidence" value="ECO:0007669"/>
    <property type="project" value="TreeGrafter"/>
</dbReference>